<dbReference type="PANTHER" id="PTHR23080">
    <property type="entry name" value="THAP DOMAIN PROTEIN"/>
    <property type="match status" value="1"/>
</dbReference>
<gene>
    <name evidence="6" type="ORF">PLOB_00024490</name>
</gene>
<dbReference type="InterPro" id="IPR027806">
    <property type="entry name" value="HARBI1_dom"/>
</dbReference>
<comment type="cofactor">
    <cofactor evidence="1">
        <name>a divalent metal cation</name>
        <dbReference type="ChEBI" id="CHEBI:60240"/>
    </cofactor>
</comment>
<organism evidence="6 7">
    <name type="scientific">Porites lobata</name>
    <dbReference type="NCBI Taxonomy" id="104759"/>
    <lineage>
        <taxon>Eukaryota</taxon>
        <taxon>Metazoa</taxon>
        <taxon>Cnidaria</taxon>
        <taxon>Anthozoa</taxon>
        <taxon>Hexacorallia</taxon>
        <taxon>Scleractinia</taxon>
        <taxon>Fungiina</taxon>
        <taxon>Poritidae</taxon>
        <taxon>Porites</taxon>
    </lineage>
</organism>
<reference evidence="6 7" key="1">
    <citation type="submission" date="2022-05" db="EMBL/GenBank/DDBJ databases">
        <authorList>
            <consortium name="Genoscope - CEA"/>
            <person name="William W."/>
        </authorList>
    </citation>
    <scope>NUCLEOTIDE SEQUENCE [LARGE SCALE GENOMIC DNA]</scope>
</reference>
<dbReference type="InterPro" id="IPR027805">
    <property type="entry name" value="Transposase_HTH_dom"/>
</dbReference>
<dbReference type="EMBL" id="CALNXK010000291">
    <property type="protein sequence ID" value="CAH3181162.1"/>
    <property type="molecule type" value="Genomic_DNA"/>
</dbReference>
<evidence type="ECO:0000256" key="1">
    <source>
        <dbReference type="ARBA" id="ARBA00001968"/>
    </source>
</evidence>
<proteinExistence type="predicted"/>
<name>A0ABN8RP99_9CNID</name>
<evidence type="ECO:0000313" key="6">
    <source>
        <dbReference type="EMBL" id="CAH3181162.1"/>
    </source>
</evidence>
<feature type="compositionally biased region" description="Acidic residues" evidence="3">
    <location>
        <begin position="41"/>
        <end position="54"/>
    </location>
</feature>
<evidence type="ECO:0000256" key="3">
    <source>
        <dbReference type="SAM" id="MobiDB-lite"/>
    </source>
</evidence>
<protein>
    <recommendedName>
        <fullName evidence="8">DDE Tnp4 domain-containing protein</fullName>
    </recommendedName>
</protein>
<feature type="domain" description="DDE Tnp4" evidence="4">
    <location>
        <begin position="216"/>
        <end position="274"/>
    </location>
</feature>
<sequence>MTVSDYLQKKSPKKRKANKLQEAGSARSLFPSSKESKQDPEESDSDDEEMEADADYSVSVPMQFEQLTREMEVKVYTGLPSPKAFEFLFDYLSPKARFMQYWRGGKQTRKESCQPPSPFELATGYLKGRPGPERKLRLEQEFLLTLMKLRLALLTFDLGFRFHVSASTVSSVFITWVKLMSKELSVLIVWPSRQQIKKTLPYCFKALSQSKICASSMQMLPRDVRETSNIANVRIYVEQAIGRLKVFLILKNELPFTLLPLADDIVRVCCALCNLLPPLCV</sequence>
<evidence type="ECO:0008006" key="8">
    <source>
        <dbReference type="Google" id="ProtNLM"/>
    </source>
</evidence>
<evidence type="ECO:0000313" key="7">
    <source>
        <dbReference type="Proteomes" id="UP001159405"/>
    </source>
</evidence>
<feature type="region of interest" description="Disordered" evidence="3">
    <location>
        <begin position="1"/>
        <end position="55"/>
    </location>
</feature>
<evidence type="ECO:0000259" key="5">
    <source>
        <dbReference type="Pfam" id="PF13613"/>
    </source>
</evidence>
<comment type="caution">
    <text evidence="6">The sequence shown here is derived from an EMBL/GenBank/DDBJ whole genome shotgun (WGS) entry which is preliminary data.</text>
</comment>
<keyword evidence="7" id="KW-1185">Reference proteome</keyword>
<evidence type="ECO:0000259" key="4">
    <source>
        <dbReference type="Pfam" id="PF13359"/>
    </source>
</evidence>
<dbReference type="Pfam" id="PF13359">
    <property type="entry name" value="DDE_Tnp_4"/>
    <property type="match status" value="1"/>
</dbReference>
<accession>A0ABN8RP99</accession>
<keyword evidence="2" id="KW-0479">Metal-binding</keyword>
<evidence type="ECO:0000256" key="2">
    <source>
        <dbReference type="ARBA" id="ARBA00022723"/>
    </source>
</evidence>
<feature type="domain" description="Transposase Helix-turn-helix" evidence="5">
    <location>
        <begin position="134"/>
        <end position="184"/>
    </location>
</feature>
<dbReference type="Pfam" id="PF13613">
    <property type="entry name" value="HTH_Tnp_4"/>
    <property type="match status" value="1"/>
</dbReference>
<dbReference type="Proteomes" id="UP001159405">
    <property type="component" value="Unassembled WGS sequence"/>
</dbReference>